<organism evidence="2 3">
    <name type="scientific">Pendulispora brunnea</name>
    <dbReference type="NCBI Taxonomy" id="2905690"/>
    <lineage>
        <taxon>Bacteria</taxon>
        <taxon>Pseudomonadati</taxon>
        <taxon>Myxococcota</taxon>
        <taxon>Myxococcia</taxon>
        <taxon>Myxococcales</taxon>
        <taxon>Sorangiineae</taxon>
        <taxon>Pendulisporaceae</taxon>
        <taxon>Pendulispora</taxon>
    </lineage>
</organism>
<evidence type="ECO:0000259" key="1">
    <source>
        <dbReference type="Pfam" id="PF13401"/>
    </source>
</evidence>
<dbReference type="Gene3D" id="1.25.40.10">
    <property type="entry name" value="Tetratricopeptide repeat domain"/>
    <property type="match status" value="1"/>
</dbReference>
<evidence type="ECO:0000313" key="3">
    <source>
        <dbReference type="Proteomes" id="UP001379533"/>
    </source>
</evidence>
<dbReference type="PANTHER" id="PTHR47691:SF3">
    <property type="entry name" value="HTH-TYPE TRANSCRIPTIONAL REGULATOR RV0890C-RELATED"/>
    <property type="match status" value="1"/>
</dbReference>
<dbReference type="SUPFAM" id="SSF48452">
    <property type="entry name" value="TPR-like"/>
    <property type="match status" value="1"/>
</dbReference>
<feature type="domain" description="ORC1/DEAH AAA+ ATPase" evidence="1">
    <location>
        <begin position="35"/>
        <end position="144"/>
    </location>
</feature>
<gene>
    <name evidence="2" type="ORF">LZC95_44945</name>
</gene>
<name>A0ABZ2K675_9BACT</name>
<reference evidence="2 3" key="1">
    <citation type="submission" date="2021-12" db="EMBL/GenBank/DDBJ databases">
        <title>Discovery of the Pendulisporaceae a myxobacterial family with distinct sporulation behavior and unique specialized metabolism.</title>
        <authorList>
            <person name="Garcia R."/>
            <person name="Popoff A."/>
            <person name="Bader C.D."/>
            <person name="Loehr J."/>
            <person name="Walesch S."/>
            <person name="Walt C."/>
            <person name="Boldt J."/>
            <person name="Bunk B."/>
            <person name="Haeckl F.J.F.P.J."/>
            <person name="Gunesch A.P."/>
            <person name="Birkelbach J."/>
            <person name="Nuebel U."/>
            <person name="Pietschmann T."/>
            <person name="Bach T."/>
            <person name="Mueller R."/>
        </authorList>
    </citation>
    <scope>NUCLEOTIDE SEQUENCE [LARGE SCALE GENOMIC DNA]</scope>
    <source>
        <strain evidence="2 3">MSr12523</strain>
    </source>
</reference>
<dbReference type="Pfam" id="PF13401">
    <property type="entry name" value="AAA_22"/>
    <property type="match status" value="1"/>
</dbReference>
<dbReference type="InterPro" id="IPR049945">
    <property type="entry name" value="AAA_22"/>
</dbReference>
<dbReference type="InterPro" id="IPR011990">
    <property type="entry name" value="TPR-like_helical_dom_sf"/>
</dbReference>
<dbReference type="PRINTS" id="PR00364">
    <property type="entry name" value="DISEASERSIST"/>
</dbReference>
<dbReference type="SUPFAM" id="SSF52540">
    <property type="entry name" value="P-loop containing nucleoside triphosphate hydrolases"/>
    <property type="match status" value="1"/>
</dbReference>
<dbReference type="Proteomes" id="UP001379533">
    <property type="component" value="Chromosome"/>
</dbReference>
<dbReference type="InterPro" id="IPR027417">
    <property type="entry name" value="P-loop_NTPase"/>
</dbReference>
<dbReference type="RefSeq" id="WP_394844189.1">
    <property type="nucleotide sequence ID" value="NZ_CP089982.1"/>
</dbReference>
<proteinExistence type="predicted"/>
<protein>
    <submittedName>
        <fullName evidence="2">NB-ARC domain-containing protein</fullName>
    </submittedName>
</protein>
<dbReference type="EMBL" id="CP089982">
    <property type="protein sequence ID" value="WXA93589.1"/>
    <property type="molecule type" value="Genomic_DNA"/>
</dbReference>
<dbReference type="Gene3D" id="3.40.50.300">
    <property type="entry name" value="P-loop containing nucleotide triphosphate hydrolases"/>
    <property type="match status" value="1"/>
</dbReference>
<accession>A0ABZ2K675</accession>
<evidence type="ECO:0000313" key="2">
    <source>
        <dbReference type="EMBL" id="WXA93589.1"/>
    </source>
</evidence>
<sequence>MTRTPHASKEVPREPMFGRDTVCDDVASCFDRGLRLVTLVGPGGIGKSRLAEEVAFRLRETWPTRTVGLSASRDVTRSIARALGIKLGRTAQSEEDDSLTRLVDALRNHDPMLIVLDDADAVLEQAASFARACREALPEIRLLVTTREPLGIAQEHVTALEPLPLDAAVAMFEARAGQTEGEDIRPLVERLDGIPLAIELAASRVRVMSPKELLVRLEERFRILKSDRRDLRERHLTLAGTLEWSWELSAPDERQAFACLGAFTGPLTLEAFEAVVGPELEGDPIDVASALLRKSLATRLDVRGPARLSMLETLRAFARSKLASLPAQAEIERRHALFYLGRAEQMAARTYGAGGVQALDELEADLPNLLAIFDREVTRTPEIAARIGVSLADLAFFRNAIDLHNPCITLTRRAADASGDAALRVRARVLGARIALELGHADLAEKTLGEALGLAQETALEAEVLRSLGWARLALGRIDEAEEALGRAFEQHHAAGDARGEADALAAQGIARALSGEIDRAHVFLAAAHALHVTSGETIRRLKVVEMASLVGLNLEAESAPPTIDDLRASAEAHHTAGRAWRAALDLLRVAEHASAAGHDEDARAALETARRYAEEAHVPAALCDTVAHAARFSTQPLSLLDVKGSAKGPKREAADPTPQWRVGPEARWLVTPDGTRTDLTRHGPVRRILDALTTLHASDKGHAISAVELLEAGWPGERVRYEAGMLRVYTGIRRLRKLGLEPILVTRDDGYLLDPAAHVMRDDAL</sequence>
<dbReference type="PANTHER" id="PTHR47691">
    <property type="entry name" value="REGULATOR-RELATED"/>
    <property type="match status" value="1"/>
</dbReference>
<keyword evidence="3" id="KW-1185">Reference proteome</keyword>